<evidence type="ECO:0000313" key="2">
    <source>
        <dbReference type="EMBL" id="MPC11334.1"/>
    </source>
</evidence>
<organism evidence="2 3">
    <name type="scientific">Portunus trituberculatus</name>
    <name type="common">Swimming crab</name>
    <name type="synonym">Neptunus trituberculatus</name>
    <dbReference type="NCBI Taxonomy" id="210409"/>
    <lineage>
        <taxon>Eukaryota</taxon>
        <taxon>Metazoa</taxon>
        <taxon>Ecdysozoa</taxon>
        <taxon>Arthropoda</taxon>
        <taxon>Crustacea</taxon>
        <taxon>Multicrustacea</taxon>
        <taxon>Malacostraca</taxon>
        <taxon>Eumalacostraca</taxon>
        <taxon>Eucarida</taxon>
        <taxon>Decapoda</taxon>
        <taxon>Pleocyemata</taxon>
        <taxon>Brachyura</taxon>
        <taxon>Eubrachyura</taxon>
        <taxon>Portunoidea</taxon>
        <taxon>Portunidae</taxon>
        <taxon>Portuninae</taxon>
        <taxon>Portunus</taxon>
    </lineage>
</organism>
<reference evidence="2 3" key="1">
    <citation type="submission" date="2019-05" db="EMBL/GenBank/DDBJ databases">
        <title>Another draft genome of Portunus trituberculatus and its Hox gene families provides insights of decapod evolution.</title>
        <authorList>
            <person name="Jeong J.-H."/>
            <person name="Song I."/>
            <person name="Kim S."/>
            <person name="Choi T."/>
            <person name="Kim D."/>
            <person name="Ryu S."/>
            <person name="Kim W."/>
        </authorList>
    </citation>
    <scope>NUCLEOTIDE SEQUENCE [LARGE SCALE GENOMIC DNA]</scope>
    <source>
        <tissue evidence="2">Muscle</tissue>
    </source>
</reference>
<feature type="region of interest" description="Disordered" evidence="1">
    <location>
        <begin position="18"/>
        <end position="43"/>
    </location>
</feature>
<proteinExistence type="predicted"/>
<sequence>MGRLIAALQKFGVPHISENEDNVVKSPPSNSAHTSSSRTASPIHSFTPLQWGVRVCACLQGRETDLH</sequence>
<accession>A0A5B7CRP3</accession>
<dbReference type="AlphaFoldDB" id="A0A5B7CRP3"/>
<gene>
    <name evidence="2" type="ORF">E2C01_003997</name>
</gene>
<comment type="caution">
    <text evidence="2">The sequence shown here is derived from an EMBL/GenBank/DDBJ whole genome shotgun (WGS) entry which is preliminary data.</text>
</comment>
<protein>
    <submittedName>
        <fullName evidence="2">Uncharacterized protein</fullName>
    </submittedName>
</protein>
<dbReference type="Proteomes" id="UP000324222">
    <property type="component" value="Unassembled WGS sequence"/>
</dbReference>
<keyword evidence="3" id="KW-1185">Reference proteome</keyword>
<evidence type="ECO:0000256" key="1">
    <source>
        <dbReference type="SAM" id="MobiDB-lite"/>
    </source>
</evidence>
<evidence type="ECO:0000313" key="3">
    <source>
        <dbReference type="Proteomes" id="UP000324222"/>
    </source>
</evidence>
<dbReference type="EMBL" id="VSRR010000158">
    <property type="protein sequence ID" value="MPC11334.1"/>
    <property type="molecule type" value="Genomic_DNA"/>
</dbReference>
<name>A0A5B7CRP3_PORTR</name>
<feature type="compositionally biased region" description="Low complexity" evidence="1">
    <location>
        <begin position="26"/>
        <end position="42"/>
    </location>
</feature>